<dbReference type="AlphaFoldDB" id="A0A7C3VJ04"/>
<accession>A0A7C3VJ04</accession>
<evidence type="ECO:0000256" key="1">
    <source>
        <dbReference type="SAM" id="SignalP"/>
    </source>
</evidence>
<feature type="chain" id="PRO_5028167626" evidence="1">
    <location>
        <begin position="18"/>
        <end position="105"/>
    </location>
</feature>
<sequence>MLIVAVAGLVMASLSTAAAQTATTATTVGAIASASGTVWVKPSNSSQYYAAPVGTTLYVGDLIWPDAGSQVILECSSGAKLPVPSGVPSGVTNICPLPQSEETGK</sequence>
<dbReference type="EMBL" id="DSPX01000074">
    <property type="protein sequence ID" value="HGG00537.1"/>
    <property type="molecule type" value="Genomic_DNA"/>
</dbReference>
<comment type="caution">
    <text evidence="2">The sequence shown here is derived from an EMBL/GenBank/DDBJ whole genome shotgun (WGS) entry which is preliminary data.</text>
</comment>
<organism evidence="2">
    <name type="scientific">Planktothricoides sp. SpSt-374</name>
    <dbReference type="NCBI Taxonomy" id="2282167"/>
    <lineage>
        <taxon>Bacteria</taxon>
        <taxon>Bacillati</taxon>
        <taxon>Cyanobacteriota</taxon>
        <taxon>Cyanophyceae</taxon>
        <taxon>Oscillatoriophycideae</taxon>
        <taxon>Oscillatoriales</taxon>
        <taxon>Oscillatoriaceae</taxon>
        <taxon>Planktothricoides</taxon>
    </lineage>
</organism>
<keyword evidence="1" id="KW-0732">Signal</keyword>
<feature type="signal peptide" evidence="1">
    <location>
        <begin position="1"/>
        <end position="17"/>
    </location>
</feature>
<evidence type="ECO:0000313" key="2">
    <source>
        <dbReference type="EMBL" id="HGG00537.1"/>
    </source>
</evidence>
<gene>
    <name evidence="2" type="ORF">ENR15_07760</name>
</gene>
<proteinExistence type="predicted"/>
<name>A0A7C3VJ04_9CYAN</name>
<protein>
    <submittedName>
        <fullName evidence="2">Uncharacterized protein</fullName>
    </submittedName>
</protein>
<reference evidence="2" key="1">
    <citation type="journal article" date="2020" name="mSystems">
        <title>Genome- and Community-Level Interaction Insights into Carbon Utilization and Element Cycling Functions of Hydrothermarchaeota in Hydrothermal Sediment.</title>
        <authorList>
            <person name="Zhou Z."/>
            <person name="Liu Y."/>
            <person name="Xu W."/>
            <person name="Pan J."/>
            <person name="Luo Z.H."/>
            <person name="Li M."/>
        </authorList>
    </citation>
    <scope>NUCLEOTIDE SEQUENCE [LARGE SCALE GENOMIC DNA]</scope>
    <source>
        <strain evidence="2">SpSt-374</strain>
    </source>
</reference>